<evidence type="ECO:0000256" key="1">
    <source>
        <dbReference type="ARBA" id="ARBA00022576"/>
    </source>
</evidence>
<organism evidence="6 7">
    <name type="scientific">Lentibacillus halodurans</name>
    <dbReference type="NCBI Taxonomy" id="237679"/>
    <lineage>
        <taxon>Bacteria</taxon>
        <taxon>Bacillati</taxon>
        <taxon>Bacillota</taxon>
        <taxon>Bacilli</taxon>
        <taxon>Bacillales</taxon>
        <taxon>Bacillaceae</taxon>
        <taxon>Lentibacillus</taxon>
    </lineage>
</organism>
<evidence type="ECO:0000256" key="4">
    <source>
        <dbReference type="ARBA" id="ARBA00022898"/>
    </source>
</evidence>
<comment type="miscellaneous">
    <text evidence="5">May also have succinyldiaminopimelate aminotransferase activity, thus carrying out the corresponding step in lysine biosynthesis.</text>
</comment>
<evidence type="ECO:0000256" key="5">
    <source>
        <dbReference type="HAMAP-Rule" id="MF_01107"/>
    </source>
</evidence>
<dbReference type="PIRSF" id="PIRSF000521">
    <property type="entry name" value="Transaminase_4ab_Lys_Orn"/>
    <property type="match status" value="1"/>
</dbReference>
<comment type="subunit">
    <text evidence="5">Homodimer.</text>
</comment>
<dbReference type="InterPro" id="IPR050103">
    <property type="entry name" value="Class-III_PLP-dep_AT"/>
</dbReference>
<dbReference type="GO" id="GO:0003992">
    <property type="term" value="F:N2-acetyl-L-ornithine:2-oxoglutarate 5-aminotransferase activity"/>
    <property type="evidence" value="ECO:0007669"/>
    <property type="project" value="UniProtKB-UniRule"/>
</dbReference>
<dbReference type="InterPro" id="IPR049704">
    <property type="entry name" value="Aminotrans_3_PPA_site"/>
</dbReference>
<dbReference type="STRING" id="237679.SAMN04488072_102244"/>
<keyword evidence="4 5" id="KW-0663">Pyridoxal phosphate</keyword>
<keyword evidence="3 5" id="KW-0808">Transferase</keyword>
<comment type="catalytic activity">
    <reaction evidence="5">
        <text>N(2)-acetyl-L-ornithine + 2-oxoglutarate = N-acetyl-L-glutamate 5-semialdehyde + L-glutamate</text>
        <dbReference type="Rhea" id="RHEA:18049"/>
        <dbReference type="ChEBI" id="CHEBI:16810"/>
        <dbReference type="ChEBI" id="CHEBI:29123"/>
        <dbReference type="ChEBI" id="CHEBI:29985"/>
        <dbReference type="ChEBI" id="CHEBI:57805"/>
        <dbReference type="EC" id="2.6.1.11"/>
    </reaction>
</comment>
<protein>
    <recommendedName>
        <fullName evidence="5">Acetylornithine aminotransferase</fullName>
        <shortName evidence="5">ACOAT</shortName>
        <ecNumber evidence="5">2.6.1.11</ecNumber>
    </recommendedName>
</protein>
<dbReference type="NCBIfam" id="NF002325">
    <property type="entry name" value="PRK01278.1"/>
    <property type="match status" value="1"/>
</dbReference>
<feature type="binding site" evidence="5">
    <location>
        <position position="122"/>
    </location>
    <ligand>
        <name>pyridoxal 5'-phosphate</name>
        <dbReference type="ChEBI" id="CHEBI:597326"/>
    </ligand>
</feature>
<dbReference type="InterPro" id="IPR015422">
    <property type="entry name" value="PyrdxlP-dep_Trfase_small"/>
</dbReference>
<comment type="similarity">
    <text evidence="5">Belongs to the class-III pyridoxal-phosphate-dependent aminotransferase family. ArgD subfamily.</text>
</comment>
<comment type="pathway">
    <text evidence="5">Amino-acid biosynthesis; L-arginine biosynthesis; N(2)-acetyl-L-ornithine from L-glutamate: step 4/4.</text>
</comment>
<evidence type="ECO:0000313" key="7">
    <source>
        <dbReference type="Proteomes" id="UP000198642"/>
    </source>
</evidence>
<name>A0A1I0W668_9BACI</name>
<dbReference type="NCBIfam" id="TIGR00707">
    <property type="entry name" value="argD"/>
    <property type="match status" value="1"/>
</dbReference>
<dbReference type="HAMAP" id="MF_01107">
    <property type="entry name" value="ArgD_aminotrans_3"/>
    <property type="match status" value="1"/>
</dbReference>
<dbReference type="UniPathway" id="UPA00068">
    <property type="reaction ID" value="UER00109"/>
</dbReference>
<keyword evidence="7" id="KW-1185">Reference proteome</keyword>
<dbReference type="GO" id="GO:0042802">
    <property type="term" value="F:identical protein binding"/>
    <property type="evidence" value="ECO:0007669"/>
    <property type="project" value="TreeGrafter"/>
</dbReference>
<dbReference type="PANTHER" id="PTHR11986:SF79">
    <property type="entry name" value="ACETYLORNITHINE AMINOTRANSFERASE, MITOCHONDRIAL"/>
    <property type="match status" value="1"/>
</dbReference>
<proteinExistence type="inferred from homology"/>
<keyword evidence="5" id="KW-0963">Cytoplasm</keyword>
<dbReference type="InterPro" id="IPR005814">
    <property type="entry name" value="Aminotrans_3"/>
</dbReference>
<dbReference type="FunFam" id="3.40.640.10:FF:000004">
    <property type="entry name" value="Acetylornithine aminotransferase"/>
    <property type="match status" value="1"/>
</dbReference>
<comment type="cofactor">
    <cofactor evidence="5">
        <name>pyridoxal 5'-phosphate</name>
        <dbReference type="ChEBI" id="CHEBI:597326"/>
    </cofactor>
    <text evidence="5">Binds 1 pyridoxal phosphate per subunit.</text>
</comment>
<dbReference type="NCBIfam" id="NF002797">
    <property type="entry name" value="PRK02936.1"/>
    <property type="match status" value="1"/>
</dbReference>
<comment type="subcellular location">
    <subcellularLocation>
        <location evidence="5">Cytoplasm</location>
    </subcellularLocation>
</comment>
<dbReference type="GO" id="GO:0005737">
    <property type="term" value="C:cytoplasm"/>
    <property type="evidence" value="ECO:0007669"/>
    <property type="project" value="UniProtKB-SubCell"/>
</dbReference>
<keyword evidence="2 5" id="KW-0028">Amino-acid biosynthesis</keyword>
<dbReference type="Proteomes" id="UP000198642">
    <property type="component" value="Unassembled WGS sequence"/>
</dbReference>
<dbReference type="PROSITE" id="PS00600">
    <property type="entry name" value="AA_TRANSFER_CLASS_3"/>
    <property type="match status" value="1"/>
</dbReference>
<feature type="modified residue" description="N6-(pyridoxal phosphate)lysine" evidence="5">
    <location>
        <position position="236"/>
    </location>
</feature>
<keyword evidence="5" id="KW-0055">Arginine biosynthesis</keyword>
<keyword evidence="1 5" id="KW-0032">Aminotransferase</keyword>
<comment type="caution">
    <text evidence="5">Lacks conserved residue(s) required for the propagation of feature annotation.</text>
</comment>
<feature type="binding site" evidence="5">
    <location>
        <begin position="207"/>
        <end position="210"/>
    </location>
    <ligand>
        <name>pyridoxal 5'-phosphate</name>
        <dbReference type="ChEBI" id="CHEBI:597326"/>
    </ligand>
</feature>
<evidence type="ECO:0000256" key="2">
    <source>
        <dbReference type="ARBA" id="ARBA00022605"/>
    </source>
</evidence>
<feature type="binding site" evidence="5">
    <location>
        <position position="125"/>
    </location>
    <ligand>
        <name>N(2)-acetyl-L-ornithine</name>
        <dbReference type="ChEBI" id="CHEBI:57805"/>
    </ligand>
</feature>
<accession>A0A1I0W668</accession>
<dbReference type="CDD" id="cd00610">
    <property type="entry name" value="OAT_like"/>
    <property type="match status" value="1"/>
</dbReference>
<dbReference type="SUPFAM" id="SSF53383">
    <property type="entry name" value="PLP-dependent transferases"/>
    <property type="match status" value="1"/>
</dbReference>
<gene>
    <name evidence="5" type="primary">argD</name>
    <name evidence="6" type="ORF">SAMN04488072_102244</name>
</gene>
<dbReference type="GO" id="GO:0006526">
    <property type="term" value="P:L-arginine biosynthetic process"/>
    <property type="evidence" value="ECO:0007669"/>
    <property type="project" value="UniProtKB-UniRule"/>
</dbReference>
<dbReference type="InterPro" id="IPR015421">
    <property type="entry name" value="PyrdxlP-dep_Trfase_major"/>
</dbReference>
<dbReference type="PANTHER" id="PTHR11986">
    <property type="entry name" value="AMINOTRANSFERASE CLASS III"/>
    <property type="match status" value="1"/>
</dbReference>
<reference evidence="6 7" key="1">
    <citation type="submission" date="2016-10" db="EMBL/GenBank/DDBJ databases">
        <authorList>
            <person name="de Groot N.N."/>
        </authorList>
    </citation>
    <scope>NUCLEOTIDE SEQUENCE [LARGE SCALE GENOMIC DNA]</scope>
    <source>
        <strain evidence="6 7">CGMCC 1.3702</strain>
    </source>
</reference>
<dbReference type="InterPro" id="IPR004636">
    <property type="entry name" value="AcOrn/SuccOrn_fam"/>
</dbReference>
<evidence type="ECO:0000313" key="6">
    <source>
        <dbReference type="EMBL" id="SFA84044.1"/>
    </source>
</evidence>
<dbReference type="Gene3D" id="3.40.640.10">
    <property type="entry name" value="Type I PLP-dependent aspartate aminotransferase-like (Major domain)"/>
    <property type="match status" value="1"/>
</dbReference>
<dbReference type="OrthoDB" id="9807885at2"/>
<sequence length="385" mass="41365">MSALFPTYKRFDLSAKQASGTVVEDTEGNTYLDFGSGIGVCNLGHRHPDVQQALENQLNHYWHVSNLYHNPIQEEVADSLVQHSAGEHVFFCNSGTEANEAAIKLARKATGKHKIISFEQSFHGRTLGSMAATGQEKIHSGFGPMLETFSYVPFNDSNAVKKAVDSDTAAVMLELIQGEGGINIADLDFVRELAHICQESDVLLIVDEVQTGIGRTGKPFAYQHYGITPDIITSAKGLANGIPVGAMIAKQTLRDVLGPGSHAATFGGNPLAMAAAQAVLKHVSQDEFLQEVTEKGMYLLATLNESVGQLPVVSSVRGTGLMLGIECSQDVTPVIELLLDKGLLVLSAGPNVIRLLPPLTVSKKEMDAAVQLIREVLTDEKAYIS</sequence>
<feature type="binding site" evidence="5">
    <location>
        <begin position="95"/>
        <end position="96"/>
    </location>
    <ligand>
        <name>pyridoxal 5'-phosphate</name>
        <dbReference type="ChEBI" id="CHEBI:597326"/>
    </ligand>
</feature>
<dbReference type="EC" id="2.6.1.11" evidence="5"/>
<dbReference type="RefSeq" id="WP_090233881.1">
    <property type="nucleotide sequence ID" value="NZ_FOJW01000002.1"/>
</dbReference>
<dbReference type="Pfam" id="PF00202">
    <property type="entry name" value="Aminotran_3"/>
    <property type="match status" value="1"/>
</dbReference>
<dbReference type="AlphaFoldDB" id="A0A1I0W668"/>
<dbReference type="InterPro" id="IPR015424">
    <property type="entry name" value="PyrdxlP-dep_Trfase"/>
</dbReference>
<dbReference type="EMBL" id="FOJW01000002">
    <property type="protein sequence ID" value="SFA84044.1"/>
    <property type="molecule type" value="Genomic_DNA"/>
</dbReference>
<feature type="binding site" evidence="5">
    <location>
        <position position="265"/>
    </location>
    <ligand>
        <name>pyridoxal 5'-phosphate</name>
        <dbReference type="ChEBI" id="CHEBI:597326"/>
    </ligand>
</feature>
<dbReference type="GO" id="GO:0030170">
    <property type="term" value="F:pyridoxal phosphate binding"/>
    <property type="evidence" value="ECO:0007669"/>
    <property type="project" value="InterPro"/>
</dbReference>
<evidence type="ECO:0000256" key="3">
    <source>
        <dbReference type="ARBA" id="ARBA00022679"/>
    </source>
</evidence>
<dbReference type="Gene3D" id="3.90.1150.10">
    <property type="entry name" value="Aspartate Aminotransferase, domain 1"/>
    <property type="match status" value="1"/>
</dbReference>